<keyword evidence="2" id="KW-1185">Reference proteome</keyword>
<reference evidence="1 2" key="1">
    <citation type="submission" date="2020-02" db="EMBL/GenBank/DDBJ databases">
        <authorList>
            <person name="Ferguson B K."/>
        </authorList>
    </citation>
    <scope>NUCLEOTIDE SEQUENCE [LARGE SCALE GENOMIC DNA]</scope>
</reference>
<accession>A0A6H5GNC0</accession>
<proteinExistence type="predicted"/>
<dbReference type="AlphaFoldDB" id="A0A6H5GNC0"/>
<feature type="non-terminal residue" evidence="1">
    <location>
        <position position="56"/>
    </location>
</feature>
<evidence type="ECO:0000313" key="1">
    <source>
        <dbReference type="EMBL" id="CAB0004550.1"/>
    </source>
</evidence>
<dbReference type="Proteomes" id="UP000479000">
    <property type="component" value="Unassembled WGS sequence"/>
</dbReference>
<name>A0A6H5GNC0_9HEMI</name>
<protein>
    <submittedName>
        <fullName evidence="1">Uncharacterized protein</fullName>
    </submittedName>
</protein>
<organism evidence="1 2">
    <name type="scientific">Nesidiocoris tenuis</name>
    <dbReference type="NCBI Taxonomy" id="355587"/>
    <lineage>
        <taxon>Eukaryota</taxon>
        <taxon>Metazoa</taxon>
        <taxon>Ecdysozoa</taxon>
        <taxon>Arthropoda</taxon>
        <taxon>Hexapoda</taxon>
        <taxon>Insecta</taxon>
        <taxon>Pterygota</taxon>
        <taxon>Neoptera</taxon>
        <taxon>Paraneoptera</taxon>
        <taxon>Hemiptera</taxon>
        <taxon>Heteroptera</taxon>
        <taxon>Panheteroptera</taxon>
        <taxon>Cimicomorpha</taxon>
        <taxon>Miridae</taxon>
        <taxon>Dicyphina</taxon>
        <taxon>Nesidiocoris</taxon>
    </lineage>
</organism>
<dbReference type="EMBL" id="CADCXU010015099">
    <property type="protein sequence ID" value="CAB0004550.1"/>
    <property type="molecule type" value="Genomic_DNA"/>
</dbReference>
<evidence type="ECO:0000313" key="2">
    <source>
        <dbReference type="Proteomes" id="UP000479000"/>
    </source>
</evidence>
<sequence>MEVSVFVGADRGFFVLTRATLDLGYLGTSFCTLSFPIAISSNASCSYSYAIGKHNK</sequence>
<gene>
    <name evidence="1" type="ORF">NTEN_LOCUS10027</name>
</gene>